<dbReference type="PANTHER" id="PTHR43350:SF19">
    <property type="entry name" value="D-GULOSIDE 3-DEHYDROGENASE"/>
    <property type="match status" value="1"/>
</dbReference>
<dbReference type="Gene3D" id="3.90.180.10">
    <property type="entry name" value="Medium-chain alcohol dehydrogenases, catalytic domain"/>
    <property type="match status" value="1"/>
</dbReference>
<keyword evidence="5" id="KW-0560">Oxidoreductase</keyword>
<evidence type="ECO:0000256" key="3">
    <source>
        <dbReference type="ARBA" id="ARBA00022723"/>
    </source>
</evidence>
<dbReference type="PANTHER" id="PTHR43350">
    <property type="entry name" value="NAD-DEPENDENT ALCOHOL DEHYDROGENASE"/>
    <property type="match status" value="1"/>
</dbReference>
<evidence type="ECO:0000256" key="4">
    <source>
        <dbReference type="ARBA" id="ARBA00022833"/>
    </source>
</evidence>
<proteinExistence type="inferred from homology"/>
<dbReference type="Pfam" id="PF08240">
    <property type="entry name" value="ADH_N"/>
    <property type="match status" value="1"/>
</dbReference>
<evidence type="ECO:0000259" key="6">
    <source>
        <dbReference type="Pfam" id="PF00107"/>
    </source>
</evidence>
<gene>
    <name evidence="8" type="ORF">HMPREF9451_00902</name>
</gene>
<evidence type="ECO:0000313" key="9">
    <source>
        <dbReference type="Proteomes" id="UP000006069"/>
    </source>
</evidence>
<evidence type="ECO:0000313" key="8">
    <source>
        <dbReference type="EMBL" id="EJZ83397.1"/>
    </source>
</evidence>
<dbReference type="SUPFAM" id="SSF51735">
    <property type="entry name" value="NAD(P)-binding Rossmann-fold domains"/>
    <property type="match status" value="1"/>
</dbReference>
<dbReference type="EMBL" id="ADMD01000007">
    <property type="protein sequence ID" value="EJZ83397.1"/>
    <property type="molecule type" value="Genomic_DNA"/>
</dbReference>
<keyword evidence="3" id="KW-0479">Metal-binding</keyword>
<dbReference type="HOGENOM" id="CLU_823603_0_0_11"/>
<name>K0YIK0_9ACTN</name>
<evidence type="ECO:0000259" key="7">
    <source>
        <dbReference type="Pfam" id="PF08240"/>
    </source>
</evidence>
<evidence type="ECO:0008006" key="10">
    <source>
        <dbReference type="Google" id="ProtNLM"/>
    </source>
</evidence>
<feature type="domain" description="Alcohol dehydrogenase-like C-terminal" evidence="6">
    <location>
        <begin position="220"/>
        <end position="292"/>
    </location>
</feature>
<dbReference type="SUPFAM" id="SSF50129">
    <property type="entry name" value="GroES-like"/>
    <property type="match status" value="1"/>
</dbReference>
<dbReference type="OrthoDB" id="3987021at2"/>
<sequence length="337" mass="37493">MINSIYQLVAPRTVLVKFEDVQSEGKVIVRPRYMAVCHADQRYFQGRRDPAVMRKKLPMALIHECMGEVLHDPTGVFMPGEHVALIPNVAGRGPEYIYENYAEGSGFLSSGRDGFMREFVNLDPDRVVSCEGVDPQVAAITEFVSVTTHAYERFDRIAHDKRDRIAIIGDGSLAYTLACTLSVLAPKSELIVIGRNAEKLALFSFAAERYYSDSVPDDLTFDHAFECAGGEGSAEAIDCVIAHVAPQGTLMLMGVSEHPVPVYTRNVLEKGMTVVGCSRSGRADFERAVEIMRTGDIQNRLRQIIHVDDSVRNVKDIKRVFSTDLQTPFKTVFEWGV</sequence>
<evidence type="ECO:0000256" key="1">
    <source>
        <dbReference type="ARBA" id="ARBA00001947"/>
    </source>
</evidence>
<dbReference type="GO" id="GO:0016491">
    <property type="term" value="F:oxidoreductase activity"/>
    <property type="evidence" value="ECO:0007669"/>
    <property type="project" value="UniProtKB-KW"/>
</dbReference>
<dbReference type="RefSeq" id="WP_009139116.1">
    <property type="nucleotide sequence ID" value="NZ_JH815198.1"/>
</dbReference>
<organism evidence="8 9">
    <name type="scientific">Slackia piriformis YIT 12062</name>
    <dbReference type="NCBI Taxonomy" id="742818"/>
    <lineage>
        <taxon>Bacteria</taxon>
        <taxon>Bacillati</taxon>
        <taxon>Actinomycetota</taxon>
        <taxon>Coriobacteriia</taxon>
        <taxon>Eggerthellales</taxon>
        <taxon>Eggerthellaceae</taxon>
        <taxon>Slackia</taxon>
    </lineage>
</organism>
<dbReference type="eggNOG" id="COG1063">
    <property type="taxonomic scope" value="Bacteria"/>
</dbReference>
<feature type="domain" description="Alcohol dehydrogenase-like N-terminal" evidence="7">
    <location>
        <begin position="24"/>
        <end position="129"/>
    </location>
</feature>
<keyword evidence="4" id="KW-0862">Zinc</keyword>
<dbReference type="Pfam" id="PF00107">
    <property type="entry name" value="ADH_zinc_N"/>
    <property type="match status" value="1"/>
</dbReference>
<dbReference type="AlphaFoldDB" id="K0YIK0"/>
<accession>K0YIK0</accession>
<dbReference type="GO" id="GO:0046872">
    <property type="term" value="F:metal ion binding"/>
    <property type="evidence" value="ECO:0007669"/>
    <property type="project" value="UniProtKB-KW"/>
</dbReference>
<dbReference type="Gene3D" id="3.40.50.720">
    <property type="entry name" value="NAD(P)-binding Rossmann-like Domain"/>
    <property type="match status" value="1"/>
</dbReference>
<evidence type="ECO:0000256" key="2">
    <source>
        <dbReference type="ARBA" id="ARBA00008072"/>
    </source>
</evidence>
<dbReference type="InterPro" id="IPR013154">
    <property type="entry name" value="ADH-like_N"/>
</dbReference>
<dbReference type="InParanoid" id="K0YIK0"/>
<evidence type="ECO:0000256" key="5">
    <source>
        <dbReference type="ARBA" id="ARBA00023002"/>
    </source>
</evidence>
<dbReference type="InterPro" id="IPR013149">
    <property type="entry name" value="ADH-like_C"/>
</dbReference>
<protein>
    <recommendedName>
        <fullName evidence="10">Ribitol-5-phosphate dehydrogenase</fullName>
    </recommendedName>
</protein>
<dbReference type="InterPro" id="IPR011032">
    <property type="entry name" value="GroES-like_sf"/>
</dbReference>
<reference evidence="8 9" key="1">
    <citation type="submission" date="2012-08" db="EMBL/GenBank/DDBJ databases">
        <title>The Genome Sequence of Slackia piriformis YIT 12062.</title>
        <authorList>
            <consortium name="The Broad Institute Genome Sequencing Platform"/>
            <person name="Earl A."/>
            <person name="Ward D."/>
            <person name="Feldgarden M."/>
            <person name="Gevers D."/>
            <person name="Morotomi M."/>
            <person name="Walker B."/>
            <person name="Young S.K."/>
            <person name="Zeng Q."/>
            <person name="Gargeya S."/>
            <person name="Fitzgerald M."/>
            <person name="Haas B."/>
            <person name="Abouelleil A."/>
            <person name="Alvarado L."/>
            <person name="Arachchi H.M."/>
            <person name="Berlin A.M."/>
            <person name="Chapman S.B."/>
            <person name="Goldberg J."/>
            <person name="Griggs A."/>
            <person name="Gujja S."/>
            <person name="Hansen M."/>
            <person name="Howarth C."/>
            <person name="Imamovic A."/>
            <person name="Larimer J."/>
            <person name="McCowen C."/>
            <person name="Montmayeur A."/>
            <person name="Murphy C."/>
            <person name="Neiman D."/>
            <person name="Pearson M."/>
            <person name="Priest M."/>
            <person name="Roberts A."/>
            <person name="Saif S."/>
            <person name="Shea T."/>
            <person name="Sisk P."/>
            <person name="Sykes S."/>
            <person name="Wortman J."/>
            <person name="Nusbaum C."/>
            <person name="Birren B."/>
        </authorList>
    </citation>
    <scope>NUCLEOTIDE SEQUENCE [LARGE SCALE GENOMIC DNA]</scope>
    <source>
        <strain evidence="8 9">YIT 12062</strain>
    </source>
</reference>
<comment type="cofactor">
    <cofactor evidence="1">
        <name>Zn(2+)</name>
        <dbReference type="ChEBI" id="CHEBI:29105"/>
    </cofactor>
</comment>
<dbReference type="Proteomes" id="UP000006069">
    <property type="component" value="Unassembled WGS sequence"/>
</dbReference>
<keyword evidence="9" id="KW-1185">Reference proteome</keyword>
<dbReference type="InterPro" id="IPR036291">
    <property type="entry name" value="NAD(P)-bd_dom_sf"/>
</dbReference>
<dbReference type="PATRIC" id="fig|742818.3.peg.954"/>
<comment type="caution">
    <text evidence="8">The sequence shown here is derived from an EMBL/GenBank/DDBJ whole genome shotgun (WGS) entry which is preliminary data.</text>
</comment>
<comment type="similarity">
    <text evidence="2">Belongs to the zinc-containing alcohol dehydrogenase family.</text>
</comment>